<reference evidence="2" key="1">
    <citation type="journal article" date="2023" name="Mol. Phylogenet. Evol.">
        <title>Genome-scale phylogeny and comparative genomics of the fungal order Sordariales.</title>
        <authorList>
            <person name="Hensen N."/>
            <person name="Bonometti L."/>
            <person name="Westerberg I."/>
            <person name="Brannstrom I.O."/>
            <person name="Guillou S."/>
            <person name="Cros-Aarteil S."/>
            <person name="Calhoun S."/>
            <person name="Haridas S."/>
            <person name="Kuo A."/>
            <person name="Mondo S."/>
            <person name="Pangilinan J."/>
            <person name="Riley R."/>
            <person name="LaButti K."/>
            <person name="Andreopoulos B."/>
            <person name="Lipzen A."/>
            <person name="Chen C."/>
            <person name="Yan M."/>
            <person name="Daum C."/>
            <person name="Ng V."/>
            <person name="Clum A."/>
            <person name="Steindorff A."/>
            <person name="Ohm R.A."/>
            <person name="Martin F."/>
            <person name="Silar P."/>
            <person name="Natvig D.O."/>
            <person name="Lalanne C."/>
            <person name="Gautier V."/>
            <person name="Ament-Velasquez S.L."/>
            <person name="Kruys A."/>
            <person name="Hutchinson M.I."/>
            <person name="Powell A.J."/>
            <person name="Barry K."/>
            <person name="Miller A.N."/>
            <person name="Grigoriev I.V."/>
            <person name="Debuchy R."/>
            <person name="Gladieux P."/>
            <person name="Hiltunen Thoren M."/>
            <person name="Johannesson H."/>
        </authorList>
    </citation>
    <scope>NUCLEOTIDE SEQUENCE [LARGE SCALE GENOMIC DNA]</scope>
    <source>
        <strain evidence="2">CBS 340.73</strain>
    </source>
</reference>
<feature type="non-terminal residue" evidence="1">
    <location>
        <position position="1"/>
    </location>
</feature>
<proteinExistence type="predicted"/>
<name>A0AAN6MXS6_9PEZI</name>
<sequence length="57" mass="6417">LLLDGPYRQEIGLQSFKMAILAAKGNGIFRVLSFALDLLDRHKHALSANKIRRVNIL</sequence>
<comment type="caution">
    <text evidence="1">The sequence shown here is derived from an EMBL/GenBank/DDBJ whole genome shotgun (WGS) entry which is preliminary data.</text>
</comment>
<dbReference type="EMBL" id="MU854016">
    <property type="protein sequence ID" value="KAK3934208.1"/>
    <property type="molecule type" value="Genomic_DNA"/>
</dbReference>
<evidence type="ECO:0000313" key="2">
    <source>
        <dbReference type="Proteomes" id="UP001303473"/>
    </source>
</evidence>
<evidence type="ECO:0000313" key="1">
    <source>
        <dbReference type="EMBL" id="KAK3934208.1"/>
    </source>
</evidence>
<dbReference type="Proteomes" id="UP001303473">
    <property type="component" value="Unassembled WGS sequence"/>
</dbReference>
<keyword evidence="2" id="KW-1185">Reference proteome</keyword>
<protein>
    <submittedName>
        <fullName evidence="1">Uncharacterized protein</fullName>
    </submittedName>
</protein>
<gene>
    <name evidence="1" type="ORF">QBC46DRAFT_274278</name>
</gene>
<dbReference type="InterPro" id="IPR039261">
    <property type="entry name" value="FNR_nucleotide-bd"/>
</dbReference>
<accession>A0AAN6MXS6</accession>
<dbReference type="AlphaFoldDB" id="A0AAN6MXS6"/>
<dbReference type="Gene3D" id="3.40.50.80">
    <property type="entry name" value="Nucleotide-binding domain of ferredoxin-NADP reductase (FNR) module"/>
    <property type="match status" value="1"/>
</dbReference>
<organism evidence="1 2">
    <name type="scientific">Diplogelasinospora grovesii</name>
    <dbReference type="NCBI Taxonomy" id="303347"/>
    <lineage>
        <taxon>Eukaryota</taxon>
        <taxon>Fungi</taxon>
        <taxon>Dikarya</taxon>
        <taxon>Ascomycota</taxon>
        <taxon>Pezizomycotina</taxon>
        <taxon>Sordariomycetes</taxon>
        <taxon>Sordariomycetidae</taxon>
        <taxon>Sordariales</taxon>
        <taxon>Diplogelasinosporaceae</taxon>
        <taxon>Diplogelasinospora</taxon>
    </lineage>
</organism>